<feature type="domain" description="Integral membrane bound transporter" evidence="8">
    <location>
        <begin position="400"/>
        <end position="522"/>
    </location>
</feature>
<protein>
    <recommendedName>
        <fullName evidence="8">Integral membrane bound transporter domain-containing protein</fullName>
    </recommendedName>
</protein>
<dbReference type="RefSeq" id="WP_110530455.1">
    <property type="nucleotide sequence ID" value="NZ_NOXG01000009.1"/>
</dbReference>
<feature type="transmembrane region" description="Helical" evidence="7">
    <location>
        <begin position="143"/>
        <end position="160"/>
    </location>
</feature>
<feature type="transmembrane region" description="Helical" evidence="7">
    <location>
        <begin position="93"/>
        <end position="112"/>
    </location>
</feature>
<dbReference type="PANTHER" id="PTHR30509:SF9">
    <property type="entry name" value="MULTIDRUG RESISTANCE PROTEIN MDTO"/>
    <property type="match status" value="1"/>
</dbReference>
<organism evidence="9 10">
    <name type="scientific">Novacetimonas pomaceti</name>
    <dbReference type="NCBI Taxonomy" id="2021998"/>
    <lineage>
        <taxon>Bacteria</taxon>
        <taxon>Pseudomonadati</taxon>
        <taxon>Pseudomonadota</taxon>
        <taxon>Alphaproteobacteria</taxon>
        <taxon>Acetobacterales</taxon>
        <taxon>Acetobacteraceae</taxon>
        <taxon>Novacetimonas</taxon>
    </lineage>
</organism>
<feature type="transmembrane region" description="Helical" evidence="7">
    <location>
        <begin position="166"/>
        <end position="186"/>
    </location>
</feature>
<feature type="transmembrane region" description="Helical" evidence="7">
    <location>
        <begin position="50"/>
        <end position="81"/>
    </location>
</feature>
<keyword evidence="4 7" id="KW-1133">Transmembrane helix</keyword>
<proteinExistence type="inferred from homology"/>
<dbReference type="GO" id="GO:0005886">
    <property type="term" value="C:plasma membrane"/>
    <property type="evidence" value="ECO:0007669"/>
    <property type="project" value="UniProtKB-SubCell"/>
</dbReference>
<evidence type="ECO:0000256" key="5">
    <source>
        <dbReference type="ARBA" id="ARBA00023136"/>
    </source>
</evidence>
<keyword evidence="3 7" id="KW-0812">Transmembrane</keyword>
<dbReference type="Proteomes" id="UP000247609">
    <property type="component" value="Unassembled WGS sequence"/>
</dbReference>
<dbReference type="InterPro" id="IPR049453">
    <property type="entry name" value="Memb_transporter_dom"/>
</dbReference>
<comment type="similarity">
    <text evidence="6">Belongs to the YccS/YhfK family.</text>
</comment>
<dbReference type="PANTHER" id="PTHR30509">
    <property type="entry name" value="P-HYDROXYBENZOIC ACID EFFLUX PUMP SUBUNIT-RELATED"/>
    <property type="match status" value="1"/>
</dbReference>
<evidence type="ECO:0000256" key="3">
    <source>
        <dbReference type="ARBA" id="ARBA00022692"/>
    </source>
</evidence>
<sequence>MTTGFRPRRNDSLHAAFLRLMPASLTHWLGARAISMAPEQIALREGLRAALAVGIMMALAMALGMPLMAWSAFAAFWTCLVDPGGPLHVRLRTLLAFGLIGTVIAAVMSMAAGYGPMMAAPCLGAIVFACGVGRLRGAITTQVGALAAIVAVVAVCYPMPPHGALAIAGLFALGSGWALAICIVAWPVDADAPLRQACAAIFREEGRMARQLMTPRPGFPDGTPNAPRDTGAYRREIRMRIELARGRIETLSPYTASDQTRALLLSTLETADRIFVVLIAFEHAVLSQPPSPEQRRVIRRFMSVMERTARMMIQPLPDVRKLEQQVAWLRASSGDKNALFGSGALICAEALGNFIATLQDTPRRAPVPMKNRPPPSASKWHGWQVVMRHSARLSVSVLIAYGITLEFALPYAYWAMMAVIVVMQPQATATLPRTIERVIGSIAGGMAAAIMGVIFPVWLILATIFPLAAATIAFRAVNYTLLVLFMTQLFVLVTDLVSPAMGWDVGLARSLDNIIGSLVGFAGCLLLWPERRSPPLAAQVADAFIANIRYAMMATTFPITDHGRIEQARRMAGTASTRAEIRYQQNRLEGLRRSPRLEMTGQILLSLRHIAGAASVEWMERSCVPSDTCPPPSPRWDMIRQRMAWSDIVATAPDIAPTLEEMAAMLNDPAIVPENART</sequence>
<evidence type="ECO:0000256" key="1">
    <source>
        <dbReference type="ARBA" id="ARBA00004651"/>
    </source>
</evidence>
<dbReference type="Pfam" id="PF13515">
    <property type="entry name" value="FUSC_2"/>
    <property type="match status" value="1"/>
</dbReference>
<feature type="transmembrane region" description="Helical" evidence="7">
    <location>
        <begin position="397"/>
        <end position="422"/>
    </location>
</feature>
<keyword evidence="2" id="KW-1003">Cell membrane</keyword>
<evidence type="ECO:0000256" key="2">
    <source>
        <dbReference type="ARBA" id="ARBA00022475"/>
    </source>
</evidence>
<evidence type="ECO:0000313" key="10">
    <source>
        <dbReference type="Proteomes" id="UP000247609"/>
    </source>
</evidence>
<comment type="subcellular location">
    <subcellularLocation>
        <location evidence="1">Cell membrane</location>
        <topology evidence="1">Multi-pass membrane protein</topology>
    </subcellularLocation>
</comment>
<evidence type="ECO:0000256" key="4">
    <source>
        <dbReference type="ARBA" id="ARBA00022989"/>
    </source>
</evidence>
<dbReference type="EMBL" id="NOXG01000009">
    <property type="protein sequence ID" value="PYD75421.1"/>
    <property type="molecule type" value="Genomic_DNA"/>
</dbReference>
<feature type="transmembrane region" description="Helical" evidence="7">
    <location>
        <begin position="442"/>
        <end position="467"/>
    </location>
</feature>
<evidence type="ECO:0000259" key="8">
    <source>
        <dbReference type="Pfam" id="PF13515"/>
    </source>
</evidence>
<dbReference type="AlphaFoldDB" id="A0A318QCY0"/>
<gene>
    <name evidence="9" type="ORF">CFR71_09235</name>
</gene>
<name>A0A318QCY0_9PROT</name>
<feature type="transmembrane region" description="Helical" evidence="7">
    <location>
        <begin position="479"/>
        <end position="498"/>
    </location>
</feature>
<accession>A0A318QCY0</accession>
<evidence type="ECO:0000256" key="7">
    <source>
        <dbReference type="SAM" id="Phobius"/>
    </source>
</evidence>
<reference evidence="9 10" key="1">
    <citation type="submission" date="2017-07" db="EMBL/GenBank/DDBJ databases">
        <title>A draft genome sequence of Komagataeibacter sp. T5K1.</title>
        <authorList>
            <person name="Skraban J."/>
            <person name="Cleenwerck I."/>
            <person name="Vandamme P."/>
            <person name="Trcek J."/>
        </authorList>
    </citation>
    <scope>NUCLEOTIDE SEQUENCE [LARGE SCALE GENOMIC DNA]</scope>
    <source>
        <strain evidence="9 10">T5K1</strain>
    </source>
</reference>
<evidence type="ECO:0000313" key="9">
    <source>
        <dbReference type="EMBL" id="PYD75421.1"/>
    </source>
</evidence>
<evidence type="ECO:0000256" key="6">
    <source>
        <dbReference type="ARBA" id="ARBA00043993"/>
    </source>
</evidence>
<comment type="caution">
    <text evidence="9">The sequence shown here is derived from an EMBL/GenBank/DDBJ whole genome shotgun (WGS) entry which is preliminary data.</text>
</comment>
<keyword evidence="5 7" id="KW-0472">Membrane</keyword>